<dbReference type="GO" id="GO:0008360">
    <property type="term" value="P:regulation of cell shape"/>
    <property type="evidence" value="ECO:0007669"/>
    <property type="project" value="UniProtKB-KW"/>
</dbReference>
<comment type="similarity">
    <text evidence="7">Belongs to the MurCDEF family.</text>
</comment>
<dbReference type="EC" id="6.3.2.9" evidence="7"/>
<keyword evidence="8" id="KW-1133">Transmembrane helix</keyword>
<dbReference type="KEGG" id="ppet:C9I82_104"/>
<proteinExistence type="inferred from homology"/>
<dbReference type="InterPro" id="IPR005762">
    <property type="entry name" value="MurD"/>
</dbReference>
<dbReference type="AlphaFoldDB" id="A0A346DZC5"/>
<evidence type="ECO:0000256" key="2">
    <source>
        <dbReference type="ARBA" id="ARBA00004752"/>
    </source>
</evidence>
<dbReference type="GO" id="GO:0009252">
    <property type="term" value="P:peptidoglycan biosynthetic process"/>
    <property type="evidence" value="ECO:0007669"/>
    <property type="project" value="UniProtKB-UniRule"/>
</dbReference>
<comment type="subcellular location">
    <subcellularLocation>
        <location evidence="1 7">Cytoplasm</location>
    </subcellularLocation>
</comment>
<comment type="pathway">
    <text evidence="2 7">Cell wall biogenesis; peptidoglycan biosynthesis.</text>
</comment>
<evidence type="ECO:0000259" key="9">
    <source>
        <dbReference type="Pfam" id="PF08245"/>
    </source>
</evidence>
<evidence type="ECO:0000256" key="4">
    <source>
        <dbReference type="ARBA" id="ARBA00022598"/>
    </source>
</evidence>
<evidence type="ECO:0000256" key="3">
    <source>
        <dbReference type="ARBA" id="ARBA00022490"/>
    </source>
</evidence>
<dbReference type="GO" id="GO:0008764">
    <property type="term" value="F:UDP-N-acetylmuramoylalanine-D-glutamate ligase activity"/>
    <property type="evidence" value="ECO:0007669"/>
    <property type="project" value="UniProtKB-UniRule"/>
</dbReference>
<evidence type="ECO:0000256" key="8">
    <source>
        <dbReference type="SAM" id="Phobius"/>
    </source>
</evidence>
<keyword evidence="6 7" id="KW-0067">ATP-binding</keyword>
<organism evidence="10 11">
    <name type="scientific">Candidatus Purcelliella pentastirinorum</name>
    <dbReference type="NCBI Taxonomy" id="472834"/>
    <lineage>
        <taxon>Bacteria</taxon>
        <taxon>Pseudomonadati</taxon>
        <taxon>Pseudomonadota</taxon>
        <taxon>Gammaproteobacteria</taxon>
        <taxon>Enterobacterales</taxon>
        <taxon>Enterobacteriaceae</taxon>
        <taxon>Candidatus Purcelliella</taxon>
    </lineage>
</organism>
<keyword evidence="8" id="KW-0472">Membrane</keyword>
<evidence type="ECO:0000313" key="10">
    <source>
        <dbReference type="EMBL" id="AXN02080.1"/>
    </source>
</evidence>
<dbReference type="UniPathway" id="UPA00219"/>
<feature type="domain" description="Mur ligase central" evidence="9">
    <location>
        <begin position="111"/>
        <end position="280"/>
    </location>
</feature>
<dbReference type="SUPFAM" id="SSF53623">
    <property type="entry name" value="MurD-like peptide ligases, catalytic domain"/>
    <property type="match status" value="1"/>
</dbReference>
<dbReference type="GO" id="GO:0005737">
    <property type="term" value="C:cytoplasm"/>
    <property type="evidence" value="ECO:0007669"/>
    <property type="project" value="UniProtKB-SubCell"/>
</dbReference>
<dbReference type="Gene3D" id="3.40.1190.10">
    <property type="entry name" value="Mur-like, catalytic domain"/>
    <property type="match status" value="1"/>
</dbReference>
<keyword evidence="7" id="KW-0133">Cell shape</keyword>
<keyword evidence="7" id="KW-0131">Cell cycle</keyword>
<sequence>MYNYYNKKIVVIGLGKTGLSCINFFLRRDIVPMVLDTRKFPPELNKLPNFVKYKLGPLRCEDIILFDLIIVSPGLSLNDPTLLYARKVGIEIIGDIELFCRELQFISIVAITGSNGKSTVSSLLYRIANASGIKVILAGNIGIPVLDTLKNYAQLYILELSSFQLETIFSLSSEVSTVLNVCCDHMDRYFNDIIEYRSFKLRIYNNSKICLVNVDDILTFPFNKIFRKCISFGSYTGDYCMVKYRGSLWLSVYGERVLNTSKIKLFGFYNYINCLAVLAISDIMFFPRKIILRIFSLFKGLKHRFQLVHQRNNIKWINDSKSTNLSSTLAALINFKNNIGFVWLFLGGILKSTFLSSLDGYLYKDKIKLCCFGKDGMFIYSSYPNISVYRNTIEELVINIMPIVRSGDVILFSPACSSFDQFKNFEERGKYFLRIANKY</sequence>
<dbReference type="Pfam" id="PF08245">
    <property type="entry name" value="Mur_ligase_M"/>
    <property type="match status" value="1"/>
</dbReference>
<keyword evidence="5 7" id="KW-0547">Nucleotide-binding</keyword>
<evidence type="ECO:0000256" key="6">
    <source>
        <dbReference type="ARBA" id="ARBA00022840"/>
    </source>
</evidence>
<dbReference type="SUPFAM" id="SSF51984">
    <property type="entry name" value="MurCD N-terminal domain"/>
    <property type="match status" value="1"/>
</dbReference>
<dbReference type="EMBL" id="CP028374">
    <property type="protein sequence ID" value="AXN02080.1"/>
    <property type="molecule type" value="Genomic_DNA"/>
</dbReference>
<dbReference type="GO" id="GO:0005524">
    <property type="term" value="F:ATP binding"/>
    <property type="evidence" value="ECO:0007669"/>
    <property type="project" value="UniProtKB-UniRule"/>
</dbReference>
<keyword evidence="7" id="KW-0961">Cell wall biogenesis/degradation</keyword>
<keyword evidence="7" id="KW-0132">Cell division</keyword>
<keyword evidence="4 7" id="KW-0436">Ligase</keyword>
<dbReference type="RefSeq" id="WP_115955918.1">
    <property type="nucleotide sequence ID" value="NZ_CP028374.1"/>
</dbReference>
<keyword evidence="7" id="KW-0573">Peptidoglycan synthesis</keyword>
<dbReference type="Pfam" id="PF21799">
    <property type="entry name" value="MurD-like_N"/>
    <property type="match status" value="1"/>
</dbReference>
<dbReference type="PANTHER" id="PTHR43692:SF1">
    <property type="entry name" value="UDP-N-ACETYLMURAMOYLALANINE--D-GLUTAMATE LIGASE"/>
    <property type="match status" value="1"/>
</dbReference>
<protein>
    <recommendedName>
        <fullName evidence="7">UDP-N-acetylmuramoylalanine--D-glutamate ligase</fullName>
        <ecNumber evidence="7">6.3.2.9</ecNumber>
    </recommendedName>
    <alternativeName>
        <fullName evidence="7">D-glutamic acid-adding enzyme</fullName>
    </alternativeName>
    <alternativeName>
        <fullName evidence="7">UDP-N-acetylmuramoyl-L-alanyl-D-glutamate synthetase</fullName>
    </alternativeName>
</protein>
<evidence type="ECO:0000256" key="7">
    <source>
        <dbReference type="HAMAP-Rule" id="MF_00639"/>
    </source>
</evidence>
<feature type="transmembrane region" description="Helical" evidence="8">
    <location>
        <begin position="268"/>
        <end position="286"/>
    </location>
</feature>
<evidence type="ECO:0000256" key="5">
    <source>
        <dbReference type="ARBA" id="ARBA00022741"/>
    </source>
</evidence>
<dbReference type="NCBIfam" id="TIGR01087">
    <property type="entry name" value="murD"/>
    <property type="match status" value="1"/>
</dbReference>
<dbReference type="HAMAP" id="MF_00639">
    <property type="entry name" value="MurD"/>
    <property type="match status" value="1"/>
</dbReference>
<dbReference type="Gene3D" id="3.90.190.20">
    <property type="entry name" value="Mur ligase, C-terminal domain"/>
    <property type="match status" value="1"/>
</dbReference>
<dbReference type="InterPro" id="IPR013221">
    <property type="entry name" value="Mur_ligase_cen"/>
</dbReference>
<dbReference type="InterPro" id="IPR036565">
    <property type="entry name" value="Mur-like_cat_sf"/>
</dbReference>
<comment type="function">
    <text evidence="7">Cell wall formation. Catalyzes the addition of glutamate to the nucleotide precursor UDP-N-acetylmuramoyl-L-alanine (UMA).</text>
</comment>
<comment type="catalytic activity">
    <reaction evidence="7">
        <text>UDP-N-acetyl-alpha-D-muramoyl-L-alanine + D-glutamate + ATP = UDP-N-acetyl-alpha-D-muramoyl-L-alanyl-D-glutamate + ADP + phosphate + H(+)</text>
        <dbReference type="Rhea" id="RHEA:16429"/>
        <dbReference type="ChEBI" id="CHEBI:15378"/>
        <dbReference type="ChEBI" id="CHEBI:29986"/>
        <dbReference type="ChEBI" id="CHEBI:30616"/>
        <dbReference type="ChEBI" id="CHEBI:43474"/>
        <dbReference type="ChEBI" id="CHEBI:83898"/>
        <dbReference type="ChEBI" id="CHEBI:83900"/>
        <dbReference type="ChEBI" id="CHEBI:456216"/>
        <dbReference type="EC" id="6.3.2.9"/>
    </reaction>
</comment>
<keyword evidence="3 7" id="KW-0963">Cytoplasm</keyword>
<dbReference type="OrthoDB" id="9809796at2"/>
<evidence type="ECO:0000256" key="1">
    <source>
        <dbReference type="ARBA" id="ARBA00004496"/>
    </source>
</evidence>
<evidence type="ECO:0000313" key="11">
    <source>
        <dbReference type="Proteomes" id="UP000256856"/>
    </source>
</evidence>
<gene>
    <name evidence="7" type="primary">murD</name>
    <name evidence="10" type="ORF">C9I82_104</name>
</gene>
<name>A0A346DZC5_9ENTR</name>
<dbReference type="Gene3D" id="3.40.50.720">
    <property type="entry name" value="NAD(P)-binding Rossmann-like Domain"/>
    <property type="match status" value="1"/>
</dbReference>
<dbReference type="PANTHER" id="PTHR43692">
    <property type="entry name" value="UDP-N-ACETYLMURAMOYLALANINE--D-GLUTAMATE LIGASE"/>
    <property type="match status" value="1"/>
</dbReference>
<dbReference type="GO" id="GO:0071555">
    <property type="term" value="P:cell wall organization"/>
    <property type="evidence" value="ECO:0007669"/>
    <property type="project" value="UniProtKB-KW"/>
</dbReference>
<dbReference type="GO" id="GO:0051301">
    <property type="term" value="P:cell division"/>
    <property type="evidence" value="ECO:0007669"/>
    <property type="project" value="UniProtKB-KW"/>
</dbReference>
<keyword evidence="8" id="KW-0812">Transmembrane</keyword>
<reference evidence="10 11" key="1">
    <citation type="submission" date="2018-03" db="EMBL/GenBank/DDBJ databases">
        <title>A parallel universe: an anciently diverged bacterial symbiosis in a Hawaiian planthopper (Hemiptera: Cixiidae) reveals rearranged nutritional responsibilities.</title>
        <authorList>
            <person name="Bennett G."/>
            <person name="Mao M."/>
        </authorList>
    </citation>
    <scope>NUCLEOTIDE SEQUENCE [LARGE SCALE GENOMIC DNA]</scope>
    <source>
        <strain evidence="10 11">OLIH</strain>
    </source>
</reference>
<dbReference type="InterPro" id="IPR036615">
    <property type="entry name" value="Mur_ligase_C_dom_sf"/>
</dbReference>
<keyword evidence="11" id="KW-1185">Reference proteome</keyword>
<accession>A0A346DZC5</accession>
<dbReference type="SUPFAM" id="SSF53244">
    <property type="entry name" value="MurD-like peptide ligases, peptide-binding domain"/>
    <property type="match status" value="1"/>
</dbReference>
<feature type="binding site" evidence="7">
    <location>
        <begin position="113"/>
        <end position="119"/>
    </location>
    <ligand>
        <name>ATP</name>
        <dbReference type="ChEBI" id="CHEBI:30616"/>
    </ligand>
</feature>
<dbReference type="Proteomes" id="UP000256856">
    <property type="component" value="Chromosome"/>
</dbReference>